<dbReference type="SUPFAM" id="SSF46785">
    <property type="entry name" value="Winged helix' DNA-binding domain"/>
    <property type="match status" value="1"/>
</dbReference>
<name>A0A645E7W6_9ZZZZ</name>
<dbReference type="InterPro" id="IPR036388">
    <property type="entry name" value="WH-like_DNA-bd_sf"/>
</dbReference>
<gene>
    <name evidence="5" type="ORF">SDC9_145158</name>
</gene>
<keyword evidence="3" id="KW-0804">Transcription</keyword>
<dbReference type="PROSITE" id="PS50995">
    <property type="entry name" value="HTH_MARR_2"/>
    <property type="match status" value="1"/>
</dbReference>
<dbReference type="SMART" id="SM00347">
    <property type="entry name" value="HTH_MARR"/>
    <property type="match status" value="1"/>
</dbReference>
<organism evidence="5">
    <name type="scientific">bioreactor metagenome</name>
    <dbReference type="NCBI Taxonomy" id="1076179"/>
    <lineage>
        <taxon>unclassified sequences</taxon>
        <taxon>metagenomes</taxon>
        <taxon>ecological metagenomes</taxon>
    </lineage>
</organism>
<keyword evidence="2" id="KW-0238">DNA-binding</keyword>
<sequence length="149" mass="17162">MRNCLESRMNAFEVEFHKLLRLRRARLMSLINNVELFPGQIPILAIIDGNNGCTQKEIGGNMKFKAASITDSLKRMEKAGLINREQDDKDLRITRVYITDVGKEQLEKAVKFSRNFEEIYFAGFSTEEKETLTSLLKKMNNNLKIEGDD</sequence>
<comment type="caution">
    <text evidence="5">The sequence shown here is derived from an EMBL/GenBank/DDBJ whole genome shotgun (WGS) entry which is preliminary data.</text>
</comment>
<dbReference type="EMBL" id="VSSQ01044176">
    <property type="protein sequence ID" value="MPM97977.1"/>
    <property type="molecule type" value="Genomic_DNA"/>
</dbReference>
<evidence type="ECO:0000256" key="1">
    <source>
        <dbReference type="ARBA" id="ARBA00023015"/>
    </source>
</evidence>
<dbReference type="InterPro" id="IPR036390">
    <property type="entry name" value="WH_DNA-bd_sf"/>
</dbReference>
<dbReference type="GO" id="GO:0003677">
    <property type="term" value="F:DNA binding"/>
    <property type="evidence" value="ECO:0007669"/>
    <property type="project" value="UniProtKB-KW"/>
</dbReference>
<dbReference type="GO" id="GO:0003700">
    <property type="term" value="F:DNA-binding transcription factor activity"/>
    <property type="evidence" value="ECO:0007669"/>
    <property type="project" value="InterPro"/>
</dbReference>
<dbReference type="Gene3D" id="1.10.10.10">
    <property type="entry name" value="Winged helix-like DNA-binding domain superfamily/Winged helix DNA-binding domain"/>
    <property type="match status" value="1"/>
</dbReference>
<evidence type="ECO:0000313" key="5">
    <source>
        <dbReference type="EMBL" id="MPM97977.1"/>
    </source>
</evidence>
<dbReference type="Pfam" id="PF01047">
    <property type="entry name" value="MarR"/>
    <property type="match status" value="1"/>
</dbReference>
<dbReference type="PRINTS" id="PR00598">
    <property type="entry name" value="HTHMARR"/>
</dbReference>
<feature type="domain" description="HTH marR-type" evidence="4">
    <location>
        <begin position="13"/>
        <end position="141"/>
    </location>
</feature>
<accession>A0A645E7W6</accession>
<proteinExistence type="predicted"/>
<evidence type="ECO:0000256" key="3">
    <source>
        <dbReference type="ARBA" id="ARBA00023163"/>
    </source>
</evidence>
<evidence type="ECO:0000259" key="4">
    <source>
        <dbReference type="PROSITE" id="PS50995"/>
    </source>
</evidence>
<evidence type="ECO:0000256" key="2">
    <source>
        <dbReference type="ARBA" id="ARBA00023125"/>
    </source>
</evidence>
<dbReference type="PANTHER" id="PTHR42756">
    <property type="entry name" value="TRANSCRIPTIONAL REGULATOR, MARR"/>
    <property type="match status" value="1"/>
</dbReference>
<dbReference type="AlphaFoldDB" id="A0A645E7W6"/>
<dbReference type="InterPro" id="IPR000835">
    <property type="entry name" value="HTH_MarR-typ"/>
</dbReference>
<keyword evidence="1" id="KW-0805">Transcription regulation</keyword>
<protein>
    <recommendedName>
        <fullName evidence="4">HTH marR-type domain-containing protein</fullName>
    </recommendedName>
</protein>
<dbReference type="PANTHER" id="PTHR42756:SF1">
    <property type="entry name" value="TRANSCRIPTIONAL REPRESSOR OF EMRAB OPERON"/>
    <property type="match status" value="1"/>
</dbReference>
<reference evidence="5" key="1">
    <citation type="submission" date="2019-08" db="EMBL/GenBank/DDBJ databases">
        <authorList>
            <person name="Kucharzyk K."/>
            <person name="Murdoch R.W."/>
            <person name="Higgins S."/>
            <person name="Loffler F."/>
        </authorList>
    </citation>
    <scope>NUCLEOTIDE SEQUENCE</scope>
</reference>